<dbReference type="GO" id="GO:0004601">
    <property type="term" value="F:peroxidase activity"/>
    <property type="evidence" value="ECO:0007669"/>
    <property type="project" value="UniProtKB-KW"/>
</dbReference>
<dbReference type="SUPFAM" id="SSF46626">
    <property type="entry name" value="Cytochrome c"/>
    <property type="match status" value="1"/>
</dbReference>
<dbReference type="InterPro" id="IPR036909">
    <property type="entry name" value="Cyt_c-like_dom_sf"/>
</dbReference>
<dbReference type="Gene3D" id="1.10.760.10">
    <property type="entry name" value="Cytochrome c-like domain"/>
    <property type="match status" value="1"/>
</dbReference>
<dbReference type="EMBL" id="FNCZ01000005">
    <property type="protein sequence ID" value="SDH89529.1"/>
    <property type="molecule type" value="Genomic_DNA"/>
</dbReference>
<protein>
    <submittedName>
        <fullName evidence="1">Cytochrome c peroxidase</fullName>
    </submittedName>
</protein>
<evidence type="ECO:0000313" key="2">
    <source>
        <dbReference type="Proteomes" id="UP000199492"/>
    </source>
</evidence>
<proteinExistence type="predicted"/>
<dbReference type="GO" id="GO:0009055">
    <property type="term" value="F:electron transfer activity"/>
    <property type="evidence" value="ECO:0007669"/>
    <property type="project" value="InterPro"/>
</dbReference>
<sequence length="69" mass="8053">MRFRVPRLRNIEFTAPYGSFGQFTTLEADNLDPTLKENYNRISLSEEEKTNLIVFMNTLSDAEFLGLNY</sequence>
<dbReference type="Proteomes" id="UP000199492">
    <property type="component" value="Unassembled WGS sequence"/>
</dbReference>
<accession>A0A1G8G578</accession>
<evidence type="ECO:0000313" key="1">
    <source>
        <dbReference type="EMBL" id="SDH89529.1"/>
    </source>
</evidence>
<gene>
    <name evidence="1" type="ORF">SAMN04489796_10599</name>
</gene>
<keyword evidence="2" id="KW-1185">Reference proteome</keyword>
<dbReference type="OrthoDB" id="9805202at2"/>
<dbReference type="STRING" id="262004.SAMN04489796_10599"/>
<dbReference type="AlphaFoldDB" id="A0A1G8G578"/>
<organism evidence="1 2">
    <name type="scientific">Winogradskyella thalassocola</name>
    <dbReference type="NCBI Taxonomy" id="262004"/>
    <lineage>
        <taxon>Bacteria</taxon>
        <taxon>Pseudomonadati</taxon>
        <taxon>Bacteroidota</taxon>
        <taxon>Flavobacteriia</taxon>
        <taxon>Flavobacteriales</taxon>
        <taxon>Flavobacteriaceae</taxon>
        <taxon>Winogradskyella</taxon>
    </lineage>
</organism>
<reference evidence="2" key="1">
    <citation type="submission" date="2016-10" db="EMBL/GenBank/DDBJ databases">
        <authorList>
            <person name="Varghese N."/>
            <person name="Submissions S."/>
        </authorList>
    </citation>
    <scope>NUCLEOTIDE SEQUENCE [LARGE SCALE GENOMIC DNA]</scope>
    <source>
        <strain evidence="2">DSM 15363</strain>
    </source>
</reference>
<keyword evidence="1" id="KW-0560">Oxidoreductase</keyword>
<dbReference type="GO" id="GO:0020037">
    <property type="term" value="F:heme binding"/>
    <property type="evidence" value="ECO:0007669"/>
    <property type="project" value="InterPro"/>
</dbReference>
<name>A0A1G8G578_9FLAO</name>
<keyword evidence="1" id="KW-0575">Peroxidase</keyword>